<feature type="domain" description="CHAT" evidence="1">
    <location>
        <begin position="486"/>
        <end position="765"/>
    </location>
</feature>
<dbReference type="InterPro" id="IPR024983">
    <property type="entry name" value="CHAT_dom"/>
</dbReference>
<accession>A0A4S4K8C8</accession>
<name>A0A4S4K8C8_9APHY</name>
<organism evidence="2 3">
    <name type="scientific">Hermanssonia centrifuga</name>
    <dbReference type="NCBI Taxonomy" id="98765"/>
    <lineage>
        <taxon>Eukaryota</taxon>
        <taxon>Fungi</taxon>
        <taxon>Dikarya</taxon>
        <taxon>Basidiomycota</taxon>
        <taxon>Agaricomycotina</taxon>
        <taxon>Agaricomycetes</taxon>
        <taxon>Polyporales</taxon>
        <taxon>Meruliaceae</taxon>
        <taxon>Hermanssonia</taxon>
    </lineage>
</organism>
<dbReference type="SUPFAM" id="SSF48452">
    <property type="entry name" value="TPR-like"/>
    <property type="match status" value="1"/>
</dbReference>
<reference evidence="2 3" key="1">
    <citation type="submission" date="2019-02" db="EMBL/GenBank/DDBJ databases">
        <title>Genome sequencing of the rare red list fungi Phlebia centrifuga.</title>
        <authorList>
            <person name="Buettner E."/>
            <person name="Kellner H."/>
        </authorList>
    </citation>
    <scope>NUCLEOTIDE SEQUENCE [LARGE SCALE GENOMIC DNA]</scope>
    <source>
        <strain evidence="2 3">DSM 108282</strain>
    </source>
</reference>
<sequence>MELDPTKRYSALNDLSNHFYTLYLVTRDLSVLERALGFSCQALELCPADDSSTRLRIKHYMAVYLEERFQRSDCAQDLEEVLKIRRELAAVTKGKDVHHKDALPFFYNLQNQIQLHDDDLEEAIILLRKSLALTPEGHWIKLKCLGALSMSVLLRYKRGGGIECQEEALELCRENVAAHGQYASGGAHCSAVDGLAHVFWIKGDYEEAFIHYEQAANMRYAHPRDRFIVTARWASRAMQAGHSSSLRAHTKALELLDQCLTSTPTIDLQHQFLTNNVSGSASDAAACAIEKEELEVAVQVLEQGRALLWSRMRSYRPSMEELQESHPGLAQEFKGVCQQLEHLTVSSEPDLPGMTPLPISTSPYAAHGADFDAKMTKNRQLSEDYERIISEIRQLEGFSSFLQATPFSTLQTAASEGPVILANVNKQRSDVIILREAEIPLLVPLPGHLHAIVDKLSSQWLSTASHIKRDEDRYGRMTGQRNLSDVLGTLWKEVCQPIAQALQKMGRPEGSRVWWCPVGRLGALPLHAAGIYNDKGVLSEGFPDLYVSSYTPTLSSLIASRARVVKGGSGPRLFAVGQSNSLPKVKDEFFKLRNLFPSHVLRVRDGERARSDTVLRDLRDHSWVHFACHGSLDASSPFKSGFILHDNKKLSLRDIMQARLPNAELAFLAACHSAAIESQSETPDEVLTLAAAMQFCGFRSIVGTLWTMNDSDGPVLTEKFYKHMLRNGLDHTDVRDSAEAVHLATKSMREAGVSLHRWTTFVHVGI</sequence>
<keyword evidence="3" id="KW-1185">Reference proteome</keyword>
<protein>
    <recommendedName>
        <fullName evidence="1">CHAT domain-containing protein</fullName>
    </recommendedName>
</protein>
<dbReference type="InterPro" id="IPR011990">
    <property type="entry name" value="TPR-like_helical_dom_sf"/>
</dbReference>
<comment type="caution">
    <text evidence="2">The sequence shown here is derived from an EMBL/GenBank/DDBJ whole genome shotgun (WGS) entry which is preliminary data.</text>
</comment>
<evidence type="ECO:0000313" key="3">
    <source>
        <dbReference type="Proteomes" id="UP000309038"/>
    </source>
</evidence>
<dbReference type="Proteomes" id="UP000309038">
    <property type="component" value="Unassembled WGS sequence"/>
</dbReference>
<dbReference type="EMBL" id="SGPJ01000504">
    <property type="protein sequence ID" value="THG94095.1"/>
    <property type="molecule type" value="Genomic_DNA"/>
</dbReference>
<gene>
    <name evidence="2" type="ORF">EW026_g7307</name>
</gene>
<dbReference type="AlphaFoldDB" id="A0A4S4K8C8"/>
<dbReference type="Pfam" id="PF12770">
    <property type="entry name" value="CHAT"/>
    <property type="match status" value="1"/>
</dbReference>
<dbReference type="Gene3D" id="1.25.40.10">
    <property type="entry name" value="Tetratricopeptide repeat domain"/>
    <property type="match status" value="1"/>
</dbReference>
<proteinExistence type="predicted"/>
<evidence type="ECO:0000313" key="2">
    <source>
        <dbReference type="EMBL" id="THG94095.1"/>
    </source>
</evidence>
<evidence type="ECO:0000259" key="1">
    <source>
        <dbReference type="Pfam" id="PF12770"/>
    </source>
</evidence>